<evidence type="ECO:0000313" key="2">
    <source>
        <dbReference type="EMBL" id="GID10329.1"/>
    </source>
</evidence>
<dbReference type="Proteomes" id="UP000612808">
    <property type="component" value="Unassembled WGS sequence"/>
</dbReference>
<protein>
    <submittedName>
        <fullName evidence="2">Uncharacterized protein</fullName>
    </submittedName>
</protein>
<dbReference type="AlphaFoldDB" id="A0A8J3J529"/>
<evidence type="ECO:0000256" key="1">
    <source>
        <dbReference type="SAM" id="MobiDB-lite"/>
    </source>
</evidence>
<evidence type="ECO:0000313" key="3">
    <source>
        <dbReference type="Proteomes" id="UP000612808"/>
    </source>
</evidence>
<proteinExistence type="predicted"/>
<keyword evidence="3" id="KW-1185">Reference proteome</keyword>
<organism evidence="2 3">
    <name type="scientific">Actinocatenispora rupis</name>
    <dbReference type="NCBI Taxonomy" id="519421"/>
    <lineage>
        <taxon>Bacteria</taxon>
        <taxon>Bacillati</taxon>
        <taxon>Actinomycetota</taxon>
        <taxon>Actinomycetes</taxon>
        <taxon>Micromonosporales</taxon>
        <taxon>Micromonosporaceae</taxon>
        <taxon>Actinocatenispora</taxon>
    </lineage>
</organism>
<dbReference type="EMBL" id="BOMB01000007">
    <property type="protein sequence ID" value="GID10329.1"/>
    <property type="molecule type" value="Genomic_DNA"/>
</dbReference>
<feature type="region of interest" description="Disordered" evidence="1">
    <location>
        <begin position="112"/>
        <end position="153"/>
    </location>
</feature>
<accession>A0A8J3J529</accession>
<feature type="compositionally biased region" description="Low complexity" evidence="1">
    <location>
        <begin position="175"/>
        <end position="194"/>
    </location>
</feature>
<comment type="caution">
    <text evidence="2">The sequence shown here is derived from an EMBL/GenBank/DDBJ whole genome shotgun (WGS) entry which is preliminary data.</text>
</comment>
<name>A0A8J3J529_9ACTN</name>
<sequence length="201" mass="18231">MVGVLVPGAAGVACGDRVSWFAAVRFVCGAADVGVGTAGSGAVVREGLTAAGDWDALRTRGAGVARDSGAAAGAAVGSGTGGAKGDGVASAPGAVVAGDVVVGEVVVGSGRGAAGGSAVGEASRRASVGAGGSDSAGAASARRGAGRAGTNVEDVSARLPASRCRIDIVAGGAHGPASSGVRGAAGAAVPVRSGNSPGGTG</sequence>
<feature type="region of interest" description="Disordered" evidence="1">
    <location>
        <begin position="174"/>
        <end position="201"/>
    </location>
</feature>
<feature type="compositionally biased region" description="Low complexity" evidence="1">
    <location>
        <begin position="119"/>
        <end position="128"/>
    </location>
</feature>
<reference evidence="2" key="1">
    <citation type="submission" date="2021-01" db="EMBL/GenBank/DDBJ databases">
        <title>Whole genome shotgun sequence of Actinocatenispora rupis NBRC 107355.</title>
        <authorList>
            <person name="Komaki H."/>
            <person name="Tamura T."/>
        </authorList>
    </citation>
    <scope>NUCLEOTIDE SEQUENCE</scope>
    <source>
        <strain evidence="2">NBRC 107355</strain>
    </source>
</reference>
<gene>
    <name evidence="2" type="ORF">Aru02nite_12180</name>
</gene>